<dbReference type="Pfam" id="PF25893">
    <property type="entry name" value="HH_CzcB"/>
    <property type="match status" value="1"/>
</dbReference>
<sequence>MKSKTLLAILIVIGVGLLLGWFILQMDTPLINHENGKPTEDTQAETTTPAEGFIAITPQALQSAGIQVRVAEPAEIKTALELPGEIQFNENRLAHVVPRVEGVVAAVYKHLGALVEKGELIAVLESRELADLKSQYYTAIKRRELAQITFKREERLWKEKVSAEQDYLAAKTALAEAKIAVTAAAQRLFALGLSQQELNAIAKESQSKLSRYPIRAPFDGRIVRKHIVRGEAVKADAELFMIADLSTVWGTITVYTEDLNRVHLGQKVAVRSEELSMEATGTISYLGYLVDAQTRSTEAHVDIPNPDERWRPGLFVTVEVAEEEVTVPVAVAEEAIQTYQNKPVVFVQEKNGFRIREVTLGRRSGQWIEVVTGLSAGEHYAADNSFVLKSELNKAMASE</sequence>
<evidence type="ECO:0000256" key="6">
    <source>
        <dbReference type="SAM" id="Phobius"/>
    </source>
</evidence>
<dbReference type="FunFam" id="2.40.30.170:FF:000010">
    <property type="entry name" value="Efflux RND transporter periplasmic adaptor subunit"/>
    <property type="match status" value="1"/>
</dbReference>
<dbReference type="Pfam" id="PF25954">
    <property type="entry name" value="Beta-barrel_RND_2"/>
    <property type="match status" value="1"/>
</dbReference>
<dbReference type="Gene3D" id="1.10.287.470">
    <property type="entry name" value="Helix hairpin bin"/>
    <property type="match status" value="1"/>
</dbReference>
<dbReference type="Proteomes" id="UP000294325">
    <property type="component" value="Chromosome"/>
</dbReference>
<protein>
    <submittedName>
        <fullName evidence="11">Efflux RND transporter periplasmic adaptor subunit</fullName>
    </submittedName>
</protein>
<keyword evidence="6" id="KW-0812">Transmembrane</keyword>
<evidence type="ECO:0000259" key="7">
    <source>
        <dbReference type="Pfam" id="PF25893"/>
    </source>
</evidence>
<keyword evidence="3" id="KW-0862">Zinc</keyword>
<feature type="transmembrane region" description="Helical" evidence="6">
    <location>
        <begin position="7"/>
        <end position="24"/>
    </location>
</feature>
<evidence type="ECO:0000313" key="11">
    <source>
        <dbReference type="EMBL" id="QBQ56595.1"/>
    </source>
</evidence>
<dbReference type="Pfam" id="PF25975">
    <property type="entry name" value="CzcB_C"/>
    <property type="match status" value="1"/>
</dbReference>
<evidence type="ECO:0000313" key="12">
    <source>
        <dbReference type="Proteomes" id="UP000294325"/>
    </source>
</evidence>
<keyword evidence="4" id="KW-0105">Cadmium resistance</keyword>
<dbReference type="InterPro" id="IPR058647">
    <property type="entry name" value="BSH_CzcB-like"/>
</dbReference>
<evidence type="ECO:0000259" key="10">
    <source>
        <dbReference type="Pfam" id="PF25975"/>
    </source>
</evidence>
<keyword evidence="6" id="KW-1133">Transmembrane helix</keyword>
<dbReference type="FunFam" id="2.40.420.20:FF:000006">
    <property type="entry name" value="RND family efflux transporter MFP subunit"/>
    <property type="match status" value="1"/>
</dbReference>
<reference evidence="11 12" key="1">
    <citation type="submission" date="2019-03" db="EMBL/GenBank/DDBJ databases">
        <title>The genome sequence of Nitrosococcus wardiae strain D1FHST reveals the archetypal metabolic capacity of ammonia-oxidizing Gammaproteobacteria.</title>
        <authorList>
            <person name="Wang L."/>
            <person name="Lim C.K."/>
            <person name="Hanson T.E."/>
            <person name="Dang H."/>
            <person name="Klotz M.G."/>
        </authorList>
    </citation>
    <scope>NUCLEOTIDE SEQUENCE [LARGE SCALE GENOMIC DNA]</scope>
    <source>
        <strain evidence="11 12">D1FHS</strain>
    </source>
</reference>
<dbReference type="KEGG" id="nwr:E3U44_14930"/>
<gene>
    <name evidence="11" type="ORF">E3U44_14930</name>
</gene>
<keyword evidence="6" id="KW-0472">Membrane</keyword>
<comment type="similarity">
    <text evidence="1">Belongs to the membrane fusion protein (MFP) (TC 8.A.1) family.</text>
</comment>
<evidence type="ECO:0000256" key="3">
    <source>
        <dbReference type="ARBA" id="ARBA00022833"/>
    </source>
</evidence>
<organism evidence="11 12">
    <name type="scientific">Nitrosococcus wardiae</name>
    <dbReference type="NCBI Taxonomy" id="1814290"/>
    <lineage>
        <taxon>Bacteria</taxon>
        <taxon>Pseudomonadati</taxon>
        <taxon>Pseudomonadota</taxon>
        <taxon>Gammaproteobacteria</taxon>
        <taxon>Chromatiales</taxon>
        <taxon>Chromatiaceae</taxon>
        <taxon>Nitrosococcus</taxon>
    </lineage>
</organism>
<keyword evidence="2" id="KW-0813">Transport</keyword>
<evidence type="ECO:0000259" key="8">
    <source>
        <dbReference type="Pfam" id="PF25954"/>
    </source>
</evidence>
<feature type="domain" description="CusB-like beta-barrel" evidence="8">
    <location>
        <begin position="247"/>
        <end position="323"/>
    </location>
</feature>
<evidence type="ECO:0000256" key="1">
    <source>
        <dbReference type="ARBA" id="ARBA00009477"/>
    </source>
</evidence>
<dbReference type="Pfam" id="PF25973">
    <property type="entry name" value="BSH_CzcB"/>
    <property type="match status" value="1"/>
</dbReference>
<dbReference type="GO" id="GO:0016020">
    <property type="term" value="C:membrane"/>
    <property type="evidence" value="ECO:0007669"/>
    <property type="project" value="InterPro"/>
</dbReference>
<dbReference type="GO" id="GO:0030288">
    <property type="term" value="C:outer membrane-bounded periplasmic space"/>
    <property type="evidence" value="ECO:0007669"/>
    <property type="project" value="TreeGrafter"/>
</dbReference>
<dbReference type="PANTHER" id="PTHR30097:SF4">
    <property type="entry name" value="SLR6042 PROTEIN"/>
    <property type="match status" value="1"/>
</dbReference>
<proteinExistence type="inferred from homology"/>
<dbReference type="GO" id="GO:0046686">
    <property type="term" value="P:response to cadmium ion"/>
    <property type="evidence" value="ECO:0007669"/>
    <property type="project" value="UniProtKB-KW"/>
</dbReference>
<dbReference type="GO" id="GO:0046914">
    <property type="term" value="F:transition metal ion binding"/>
    <property type="evidence" value="ECO:0007669"/>
    <property type="project" value="TreeGrafter"/>
</dbReference>
<comment type="function">
    <text evidence="5">CzcA and CzcB together would act in zinc efflux nearly as effectively as the complete czc efflux system (CzcABC). The CzcB protein is thought to funnel zinc cations to the CzcA transport protein.</text>
</comment>
<dbReference type="InterPro" id="IPR006143">
    <property type="entry name" value="RND_pump_MFP"/>
</dbReference>
<feature type="domain" description="CzcB-like alpha-helical hairpin" evidence="7">
    <location>
        <begin position="131"/>
        <end position="190"/>
    </location>
</feature>
<dbReference type="InterPro" id="IPR058792">
    <property type="entry name" value="Beta-barrel_RND_2"/>
</dbReference>
<dbReference type="GO" id="GO:0022857">
    <property type="term" value="F:transmembrane transporter activity"/>
    <property type="evidence" value="ECO:0007669"/>
    <property type="project" value="InterPro"/>
</dbReference>
<dbReference type="InterPro" id="IPR051909">
    <property type="entry name" value="MFP_Cation_Efflux"/>
</dbReference>
<dbReference type="InterPro" id="IPR058648">
    <property type="entry name" value="HH_CzcB-like"/>
</dbReference>
<dbReference type="AlphaFoldDB" id="A0A4V1AWG9"/>
<dbReference type="Gene3D" id="2.40.50.100">
    <property type="match status" value="1"/>
</dbReference>
<evidence type="ECO:0000256" key="2">
    <source>
        <dbReference type="ARBA" id="ARBA00022448"/>
    </source>
</evidence>
<dbReference type="GO" id="GO:0015679">
    <property type="term" value="P:plasma membrane copper ion transport"/>
    <property type="evidence" value="ECO:0007669"/>
    <property type="project" value="TreeGrafter"/>
</dbReference>
<dbReference type="GO" id="GO:0060003">
    <property type="term" value="P:copper ion export"/>
    <property type="evidence" value="ECO:0007669"/>
    <property type="project" value="TreeGrafter"/>
</dbReference>
<dbReference type="InterPro" id="IPR058649">
    <property type="entry name" value="CzcB_C"/>
</dbReference>
<dbReference type="Gene3D" id="2.40.30.170">
    <property type="match status" value="1"/>
</dbReference>
<keyword evidence="12" id="KW-1185">Reference proteome</keyword>
<dbReference type="NCBIfam" id="TIGR01730">
    <property type="entry name" value="RND_mfp"/>
    <property type="match status" value="1"/>
</dbReference>
<evidence type="ECO:0000259" key="9">
    <source>
        <dbReference type="Pfam" id="PF25973"/>
    </source>
</evidence>
<dbReference type="OrthoDB" id="9806939at2"/>
<dbReference type="PANTHER" id="PTHR30097">
    <property type="entry name" value="CATION EFFLUX SYSTEM PROTEIN CUSB"/>
    <property type="match status" value="1"/>
</dbReference>
<dbReference type="Gene3D" id="2.40.420.20">
    <property type="match status" value="1"/>
</dbReference>
<dbReference type="EMBL" id="CP038033">
    <property type="protein sequence ID" value="QBQ56595.1"/>
    <property type="molecule type" value="Genomic_DNA"/>
</dbReference>
<name>A0A4V1AWG9_9GAMM</name>
<feature type="domain" description="CzcB-like C-terminal circularly permuted SH3-like" evidence="10">
    <location>
        <begin position="329"/>
        <end position="389"/>
    </location>
</feature>
<evidence type="ECO:0000256" key="5">
    <source>
        <dbReference type="ARBA" id="ARBA00058766"/>
    </source>
</evidence>
<accession>A0A4V1AWG9</accession>
<dbReference type="SUPFAM" id="SSF111369">
    <property type="entry name" value="HlyD-like secretion proteins"/>
    <property type="match status" value="1"/>
</dbReference>
<evidence type="ECO:0000256" key="4">
    <source>
        <dbReference type="ARBA" id="ARBA00043263"/>
    </source>
</evidence>
<feature type="domain" description="CzcB-like barrel-sandwich hybrid" evidence="9">
    <location>
        <begin position="92"/>
        <end position="244"/>
    </location>
</feature>